<evidence type="ECO:0000256" key="1">
    <source>
        <dbReference type="SAM" id="MobiDB-lite"/>
    </source>
</evidence>
<feature type="region of interest" description="Disordered" evidence="1">
    <location>
        <begin position="1"/>
        <end position="27"/>
    </location>
</feature>
<dbReference type="AlphaFoldDB" id="A0A0A9FZV7"/>
<proteinExistence type="predicted"/>
<feature type="compositionally biased region" description="Low complexity" evidence="1">
    <location>
        <begin position="1"/>
        <end position="21"/>
    </location>
</feature>
<name>A0A0A9FZV7_ARUDO</name>
<reference evidence="2" key="1">
    <citation type="submission" date="2014-09" db="EMBL/GenBank/DDBJ databases">
        <authorList>
            <person name="Magalhaes I.L.F."/>
            <person name="Oliveira U."/>
            <person name="Santos F.R."/>
            <person name="Vidigal T.H.D.A."/>
            <person name="Brescovit A.D."/>
            <person name="Santos A.J."/>
        </authorList>
    </citation>
    <scope>NUCLEOTIDE SEQUENCE</scope>
    <source>
        <tissue evidence="2">Shoot tissue taken approximately 20 cm above the soil surface</tissue>
    </source>
</reference>
<organism evidence="2">
    <name type="scientific">Arundo donax</name>
    <name type="common">Giant reed</name>
    <name type="synonym">Donax arundinaceus</name>
    <dbReference type="NCBI Taxonomy" id="35708"/>
    <lineage>
        <taxon>Eukaryota</taxon>
        <taxon>Viridiplantae</taxon>
        <taxon>Streptophyta</taxon>
        <taxon>Embryophyta</taxon>
        <taxon>Tracheophyta</taxon>
        <taxon>Spermatophyta</taxon>
        <taxon>Magnoliopsida</taxon>
        <taxon>Liliopsida</taxon>
        <taxon>Poales</taxon>
        <taxon>Poaceae</taxon>
        <taxon>PACMAD clade</taxon>
        <taxon>Arundinoideae</taxon>
        <taxon>Arundineae</taxon>
        <taxon>Arundo</taxon>
    </lineage>
</organism>
<dbReference type="EMBL" id="GBRH01183993">
    <property type="protein sequence ID" value="JAE13903.1"/>
    <property type="molecule type" value="Transcribed_RNA"/>
</dbReference>
<sequence>MFLSRFSLSISSSNPNSPTSRQEAGAC</sequence>
<reference evidence="2" key="2">
    <citation type="journal article" date="2015" name="Data Brief">
        <title>Shoot transcriptome of the giant reed, Arundo donax.</title>
        <authorList>
            <person name="Barrero R.A."/>
            <person name="Guerrero F.D."/>
            <person name="Moolhuijzen P."/>
            <person name="Goolsby J.A."/>
            <person name="Tidwell J."/>
            <person name="Bellgard S.E."/>
            <person name="Bellgard M.I."/>
        </authorList>
    </citation>
    <scope>NUCLEOTIDE SEQUENCE</scope>
    <source>
        <tissue evidence="2">Shoot tissue taken approximately 20 cm above the soil surface</tissue>
    </source>
</reference>
<evidence type="ECO:0000313" key="2">
    <source>
        <dbReference type="EMBL" id="JAE13903.1"/>
    </source>
</evidence>
<protein>
    <submittedName>
        <fullName evidence="2">Uncharacterized protein</fullName>
    </submittedName>
</protein>
<accession>A0A0A9FZV7</accession>